<sequence length="239" mass="26477">MISTPASTGVTLVFCLRLSNKRTLWVSIHIPSTFRDENPNFAQDVKEAHPTNMFRDQPEIASLLTQIPNLTTDVGPSGILCISGSFRVKSATGDSVPPQDYPAGILNIEGLDEATKSVSRNMLMRRLSRIFATTKLSTRPLTLSTAAQDNIQAKDKKRHRSSPRVRTIGVAIRPSGINLRTRMDRKGAGRTLLQRHSQHRLGAVATGRASARSYSSRQLFSIVESSSSSNTFRYKLRKR</sequence>
<reference evidence="1" key="2">
    <citation type="journal article" date="2023" name="Proc. Natl. Acad. Sci. U.S.A.">
        <title>A global phylogenomic analysis of the shiitake genus Lentinula.</title>
        <authorList>
            <person name="Sierra-Patev S."/>
            <person name="Min B."/>
            <person name="Naranjo-Ortiz M."/>
            <person name="Looney B."/>
            <person name="Konkel Z."/>
            <person name="Slot J.C."/>
            <person name="Sakamoto Y."/>
            <person name="Steenwyk J.L."/>
            <person name="Rokas A."/>
            <person name="Carro J."/>
            <person name="Camarero S."/>
            <person name="Ferreira P."/>
            <person name="Molpeceres G."/>
            <person name="Ruiz-Duenas F.J."/>
            <person name="Serrano A."/>
            <person name="Henrissat B."/>
            <person name="Drula E."/>
            <person name="Hughes K.W."/>
            <person name="Mata J.L."/>
            <person name="Ishikawa N.K."/>
            <person name="Vargas-Isla R."/>
            <person name="Ushijima S."/>
            <person name="Smith C.A."/>
            <person name="Donoghue J."/>
            <person name="Ahrendt S."/>
            <person name="Andreopoulos W."/>
            <person name="He G."/>
            <person name="LaButti K."/>
            <person name="Lipzen A."/>
            <person name="Ng V."/>
            <person name="Riley R."/>
            <person name="Sandor L."/>
            <person name="Barry K."/>
            <person name="Martinez A.T."/>
            <person name="Xiao Y."/>
            <person name="Gibbons J.G."/>
            <person name="Terashima K."/>
            <person name="Grigoriev I.V."/>
            <person name="Hibbett D."/>
        </authorList>
    </citation>
    <scope>NUCLEOTIDE SEQUENCE</scope>
    <source>
        <strain evidence="1">ET3784</strain>
    </source>
</reference>
<proteinExistence type="predicted"/>
<organism evidence="1 2">
    <name type="scientific">Lentinula guzmanii</name>
    <dbReference type="NCBI Taxonomy" id="2804957"/>
    <lineage>
        <taxon>Eukaryota</taxon>
        <taxon>Fungi</taxon>
        <taxon>Dikarya</taxon>
        <taxon>Basidiomycota</taxon>
        <taxon>Agaricomycotina</taxon>
        <taxon>Agaricomycetes</taxon>
        <taxon>Agaricomycetidae</taxon>
        <taxon>Agaricales</taxon>
        <taxon>Marasmiineae</taxon>
        <taxon>Omphalotaceae</taxon>
        <taxon>Lentinula</taxon>
    </lineage>
</organism>
<evidence type="ECO:0000313" key="1">
    <source>
        <dbReference type="EMBL" id="KAJ3718083.1"/>
    </source>
</evidence>
<dbReference type="Proteomes" id="UP001176059">
    <property type="component" value="Unassembled WGS sequence"/>
</dbReference>
<accession>A0AA38MWD8</accession>
<dbReference type="AlphaFoldDB" id="A0AA38MWD8"/>
<evidence type="ECO:0000313" key="2">
    <source>
        <dbReference type="Proteomes" id="UP001176059"/>
    </source>
</evidence>
<protein>
    <submittedName>
        <fullName evidence="1">Uncharacterized protein</fullName>
    </submittedName>
</protein>
<name>A0AA38MWD8_9AGAR</name>
<gene>
    <name evidence="1" type="ORF">DFJ43DRAFT_774706</name>
</gene>
<comment type="caution">
    <text evidence="1">The sequence shown here is derived from an EMBL/GenBank/DDBJ whole genome shotgun (WGS) entry which is preliminary data.</text>
</comment>
<reference evidence="1" key="1">
    <citation type="submission" date="2022-08" db="EMBL/GenBank/DDBJ databases">
        <authorList>
            <consortium name="DOE Joint Genome Institute"/>
            <person name="Min B."/>
            <person name="Sierra-Patev S."/>
            <person name="Naranjo-Ortiz M."/>
            <person name="Looney B."/>
            <person name="Konkel Z."/>
            <person name="Slot J.C."/>
            <person name="Sakamoto Y."/>
            <person name="Steenwyk J.L."/>
            <person name="Rokas A."/>
            <person name="Carro J."/>
            <person name="Camarero S."/>
            <person name="Ferreira P."/>
            <person name="Molpeceres G."/>
            <person name="Ruiz-duenas F.J."/>
            <person name="Serrano A."/>
            <person name="Henrissat B."/>
            <person name="Drula E."/>
            <person name="Hughes K.W."/>
            <person name="Mata J.L."/>
            <person name="Ishikawa N.K."/>
            <person name="Vargas-Isla R."/>
            <person name="Ushijima S."/>
            <person name="Smith C.A."/>
            <person name="Ahrendt S."/>
            <person name="Andreopoulos W."/>
            <person name="He G."/>
            <person name="LaButti K."/>
            <person name="Lipzen A."/>
            <person name="Ng V."/>
            <person name="Riley R."/>
            <person name="Sandor L."/>
            <person name="Barry K."/>
            <person name="Martinez A.T."/>
            <person name="Xiao Y."/>
            <person name="Gibbons J.G."/>
            <person name="Terashima K."/>
            <person name="Hibbett D.S."/>
            <person name="Grigoriev I.V."/>
        </authorList>
    </citation>
    <scope>NUCLEOTIDE SEQUENCE</scope>
    <source>
        <strain evidence="1">ET3784</strain>
    </source>
</reference>
<dbReference type="EMBL" id="JANVFO010000070">
    <property type="protein sequence ID" value="KAJ3718083.1"/>
    <property type="molecule type" value="Genomic_DNA"/>
</dbReference>
<keyword evidence="2" id="KW-1185">Reference proteome</keyword>